<accession>F4QGI0</accession>
<dbReference type="Gene3D" id="3.30.300.20">
    <property type="match status" value="1"/>
</dbReference>
<dbReference type="Proteomes" id="UP000006512">
    <property type="component" value="Unassembled WGS sequence"/>
</dbReference>
<reference evidence="2" key="1">
    <citation type="submission" date="2011-03" db="EMBL/GenBank/DDBJ databases">
        <title>Draft genome sequence of Brevundimonas diminuta.</title>
        <authorList>
            <person name="Brown P.J.B."/>
            <person name="Buechlein A."/>
            <person name="Hemmerich C."/>
            <person name="Brun Y.V."/>
        </authorList>
    </citation>
    <scope>NUCLEOTIDE SEQUENCE [LARGE SCALE GENOMIC DNA]</scope>
    <source>
        <strain evidence="2">C19</strain>
    </source>
</reference>
<proteinExistence type="predicted"/>
<dbReference type="InterPro" id="IPR003718">
    <property type="entry name" value="OsmC/Ohr_fam"/>
</dbReference>
<dbReference type="PANTHER" id="PTHR39624">
    <property type="entry name" value="PROTEIN INVOLVED IN RIMO-MEDIATED BETA-METHYLTHIOLATION OF RIBOSOMAL PROTEIN S12 YCAO"/>
    <property type="match status" value="1"/>
</dbReference>
<dbReference type="RefSeq" id="WP_006272862.1">
    <property type="nucleotide sequence ID" value="NZ_GL883077.1"/>
</dbReference>
<dbReference type="InterPro" id="IPR036102">
    <property type="entry name" value="OsmC/Ohrsf"/>
</dbReference>
<protein>
    <submittedName>
        <fullName evidence="1">OsmC-like family protein</fullName>
    </submittedName>
</protein>
<dbReference type="SUPFAM" id="SSF82784">
    <property type="entry name" value="OsmC-like"/>
    <property type="match status" value="1"/>
</dbReference>
<keyword evidence="2" id="KW-1185">Reference proteome</keyword>
<dbReference type="InterPro" id="IPR015946">
    <property type="entry name" value="KH_dom-like_a/b"/>
</dbReference>
<organism evidence="1 2">
    <name type="scientific">Asticcacaulis biprosthecium C19</name>
    <dbReference type="NCBI Taxonomy" id="715226"/>
    <lineage>
        <taxon>Bacteria</taxon>
        <taxon>Pseudomonadati</taxon>
        <taxon>Pseudomonadota</taxon>
        <taxon>Alphaproteobacteria</taxon>
        <taxon>Caulobacterales</taxon>
        <taxon>Caulobacteraceae</taxon>
        <taxon>Asticcacaulis</taxon>
    </lineage>
</organism>
<evidence type="ECO:0000313" key="2">
    <source>
        <dbReference type="Proteomes" id="UP000006512"/>
    </source>
</evidence>
<dbReference type="HOGENOM" id="CLU_100275_4_0_5"/>
<sequence length="129" mass="14053">MARATAHIGTEAYATQIETAGRTLIADEPEGNGGKNAGLAPYDLLLSSLSACTAITLRMYADRKQWPMESAEVALHFYRDDTGKEFIDRTLLLSGPLDKDQIARLLDVSERTPVTKTLKQGLTIKTSLA</sequence>
<gene>
    <name evidence="1" type="ORF">ABI_21020</name>
</gene>
<dbReference type="STRING" id="715226.ABI_21020"/>
<dbReference type="eggNOG" id="COG1765">
    <property type="taxonomic scope" value="Bacteria"/>
</dbReference>
<dbReference type="EMBL" id="GL883077">
    <property type="protein sequence ID" value="EGF93661.1"/>
    <property type="molecule type" value="Genomic_DNA"/>
</dbReference>
<name>F4QGI0_9CAUL</name>
<dbReference type="AlphaFoldDB" id="F4QGI0"/>
<dbReference type="Pfam" id="PF02566">
    <property type="entry name" value="OsmC"/>
    <property type="match status" value="1"/>
</dbReference>
<evidence type="ECO:0000313" key="1">
    <source>
        <dbReference type="EMBL" id="EGF93661.1"/>
    </source>
</evidence>
<dbReference type="OrthoDB" id="9789573at2"/>
<dbReference type="PANTHER" id="PTHR39624:SF2">
    <property type="entry name" value="OSMC-LIKE PROTEIN"/>
    <property type="match status" value="1"/>
</dbReference>